<evidence type="ECO:0000313" key="2">
    <source>
        <dbReference type="Proteomes" id="UP000243688"/>
    </source>
</evidence>
<sequence>MNFNQRNALIACSTIRVILRGMQVDGALDAALAKAGVQVSEIERAGLRRDAEAAAAGRWPGKPGQLEAAI</sequence>
<dbReference type="AlphaFoldDB" id="A0A2A6E389"/>
<proteinExistence type="predicted"/>
<dbReference type="EMBL" id="MOXJ01000001">
    <property type="protein sequence ID" value="PDO11600.1"/>
    <property type="molecule type" value="Genomic_DNA"/>
</dbReference>
<organism evidence="1 2">
    <name type="scientific">Candidatus Reconcilbacillus cellulovorans</name>
    <dbReference type="NCBI Taxonomy" id="1906605"/>
    <lineage>
        <taxon>Bacteria</taxon>
        <taxon>Bacillati</taxon>
        <taxon>Bacillota</taxon>
        <taxon>Bacilli</taxon>
        <taxon>Bacillales</taxon>
        <taxon>Paenibacillaceae</taxon>
        <taxon>Candidatus Reconcilbacillus</taxon>
    </lineage>
</organism>
<name>A0A2A6E389_9BACL</name>
<reference evidence="1 2" key="1">
    <citation type="submission" date="2016-12" db="EMBL/GenBank/DDBJ databases">
        <title>Candidatus Reconcilibacillus cellulovorans genome.</title>
        <authorList>
            <person name="Kolinko S."/>
            <person name="Wu Y.-W."/>
            <person name="Tachea F."/>
            <person name="Denzel E."/>
            <person name="Hiras J."/>
            <person name="Baecker N."/>
            <person name="Chan L.J."/>
            <person name="Eichorst S.A."/>
            <person name="Frey D."/>
            <person name="Adams P.D."/>
            <person name="Pray T."/>
            <person name="Tanjore D."/>
            <person name="Petzold C.J."/>
            <person name="Gladden J.M."/>
            <person name="Simmons B.A."/>
            <person name="Singer S.W."/>
        </authorList>
    </citation>
    <scope>NUCLEOTIDE SEQUENCE [LARGE SCALE GENOMIC DNA]</scope>
    <source>
        <strain evidence="1">JTherm</strain>
    </source>
</reference>
<comment type="caution">
    <text evidence="1">The sequence shown here is derived from an EMBL/GenBank/DDBJ whole genome shotgun (WGS) entry which is preliminary data.</text>
</comment>
<gene>
    <name evidence="1" type="ORF">BLM47_00240</name>
</gene>
<accession>A0A2A6E389</accession>
<dbReference type="Proteomes" id="UP000243688">
    <property type="component" value="Unassembled WGS sequence"/>
</dbReference>
<evidence type="ECO:0000313" key="1">
    <source>
        <dbReference type="EMBL" id="PDO11600.1"/>
    </source>
</evidence>
<protein>
    <submittedName>
        <fullName evidence="1">Uncharacterized protein</fullName>
    </submittedName>
</protein>